<protein>
    <submittedName>
        <fullName evidence="1">Uncharacterized protein</fullName>
    </submittedName>
</protein>
<gene>
    <name evidence="1" type="ORF">L6164_031848</name>
</gene>
<dbReference type="Proteomes" id="UP000828941">
    <property type="component" value="Chromosome 13"/>
</dbReference>
<dbReference type="EMBL" id="CM039438">
    <property type="protein sequence ID" value="KAI4298270.1"/>
    <property type="molecule type" value="Genomic_DNA"/>
</dbReference>
<accession>A0ACB9KLU8</accession>
<evidence type="ECO:0000313" key="2">
    <source>
        <dbReference type="Proteomes" id="UP000828941"/>
    </source>
</evidence>
<keyword evidence="2" id="KW-1185">Reference proteome</keyword>
<sequence>MESAISLRYTPWPTPTATFRLSSRSIGVRASRSVHLSLSHASLPHCSLRHQAAHVSGRVNCMLDENERFSVPSKKEGRDNNVIRGMTGLSLVMACVVGVFNFSNKMNPKLITAYASFFRPNNPVQTSSETRYPVVQFDRAEFALASVLEMVKHTNSQGQTQPQIKSFSKDEIDRLKLYAAGQTKSQNPDEAYQILKKEYEKLKKQREGGPEQKQNLEMAMIEILILQGKYEEAQKLLDSRIDKIIGGSGEPNNYGRKLSDDEKIERLEYYSFGESKPKIFLYKAVLHTMLGNKEAAKWGKAFGDKI</sequence>
<comment type="caution">
    <text evidence="1">The sequence shown here is derived from an EMBL/GenBank/DDBJ whole genome shotgun (WGS) entry which is preliminary data.</text>
</comment>
<reference evidence="1 2" key="1">
    <citation type="journal article" date="2022" name="DNA Res.">
        <title>Chromosomal-level genome assembly of the orchid tree Bauhinia variegata (Leguminosae; Cercidoideae) supports the allotetraploid origin hypothesis of Bauhinia.</title>
        <authorList>
            <person name="Zhong Y."/>
            <person name="Chen Y."/>
            <person name="Zheng D."/>
            <person name="Pang J."/>
            <person name="Liu Y."/>
            <person name="Luo S."/>
            <person name="Meng S."/>
            <person name="Qian L."/>
            <person name="Wei D."/>
            <person name="Dai S."/>
            <person name="Zhou R."/>
        </authorList>
    </citation>
    <scope>NUCLEOTIDE SEQUENCE [LARGE SCALE GENOMIC DNA]</scope>
    <source>
        <strain evidence="1">BV-YZ2020</strain>
    </source>
</reference>
<name>A0ACB9KLU8_BAUVA</name>
<evidence type="ECO:0000313" key="1">
    <source>
        <dbReference type="EMBL" id="KAI4298270.1"/>
    </source>
</evidence>
<proteinExistence type="predicted"/>
<organism evidence="1 2">
    <name type="scientific">Bauhinia variegata</name>
    <name type="common">Purple orchid tree</name>
    <name type="synonym">Phanera variegata</name>
    <dbReference type="NCBI Taxonomy" id="167791"/>
    <lineage>
        <taxon>Eukaryota</taxon>
        <taxon>Viridiplantae</taxon>
        <taxon>Streptophyta</taxon>
        <taxon>Embryophyta</taxon>
        <taxon>Tracheophyta</taxon>
        <taxon>Spermatophyta</taxon>
        <taxon>Magnoliopsida</taxon>
        <taxon>eudicotyledons</taxon>
        <taxon>Gunneridae</taxon>
        <taxon>Pentapetalae</taxon>
        <taxon>rosids</taxon>
        <taxon>fabids</taxon>
        <taxon>Fabales</taxon>
        <taxon>Fabaceae</taxon>
        <taxon>Cercidoideae</taxon>
        <taxon>Cercideae</taxon>
        <taxon>Bauhiniinae</taxon>
        <taxon>Bauhinia</taxon>
    </lineage>
</organism>